<dbReference type="RefSeq" id="WP_125073813.1">
    <property type="nucleotide sequence ID" value="NZ_CP053792.1"/>
</dbReference>
<dbReference type="EMBL" id="UXEP01000004">
    <property type="protein sequence ID" value="VDC41963.1"/>
    <property type="molecule type" value="Genomic_DNA"/>
</dbReference>
<dbReference type="PIRSF" id="PIRSF034303">
    <property type="entry name" value="DUF1694"/>
    <property type="match status" value="1"/>
</dbReference>
<keyword evidence="2" id="KW-1185">Reference proteome</keyword>
<sequence>MDKLEDKVLKRALSDKRLDPDQQRYYLGTYAERVILSVPLAEATNEKVKNYLETELPNLSMTYQPLALKISSELAPQYQILYMKLAKQYHLTATIVTEKHMTSPFAFILHTDHAINLNETRLEIILKQSESEHPIKQASEKPKSFWQKFFQ</sequence>
<organism evidence="1 2">
    <name type="scientific">Streptococcus canis</name>
    <dbReference type="NCBI Taxonomy" id="1329"/>
    <lineage>
        <taxon>Bacteria</taxon>
        <taxon>Bacillati</taxon>
        <taxon>Bacillota</taxon>
        <taxon>Bacilli</taxon>
        <taxon>Lactobacillales</taxon>
        <taxon>Streptococcaceae</taxon>
        <taxon>Streptococcus</taxon>
    </lineage>
</organism>
<dbReference type="AlphaFoldDB" id="A0A3P5Y782"/>
<dbReference type="InterPro" id="IPR012543">
    <property type="entry name" value="DUF1694"/>
</dbReference>
<evidence type="ECO:0000313" key="2">
    <source>
        <dbReference type="Proteomes" id="UP000280759"/>
    </source>
</evidence>
<proteinExistence type="predicted"/>
<name>A0A3P5Y782_STRCB</name>
<protein>
    <recommendedName>
        <fullName evidence="3">DUF1694 domain-containing protein</fullName>
    </recommendedName>
</protein>
<dbReference type="Proteomes" id="UP000280759">
    <property type="component" value="Unassembled WGS sequence"/>
</dbReference>
<accession>A0A3P5Y782</accession>
<evidence type="ECO:0008006" key="3">
    <source>
        <dbReference type="Google" id="ProtNLM"/>
    </source>
</evidence>
<dbReference type="Pfam" id="PF07997">
    <property type="entry name" value="DUF1694"/>
    <property type="match status" value="1"/>
</dbReference>
<dbReference type="InterPro" id="IPR029064">
    <property type="entry name" value="Ribosomal_eL30-like_sf"/>
</dbReference>
<dbReference type="Gene3D" id="3.30.1330.30">
    <property type="match status" value="1"/>
</dbReference>
<reference evidence="1 2" key="1">
    <citation type="submission" date="2018-10" db="EMBL/GenBank/DDBJ databases">
        <authorList>
            <consortium name="Molecular Microbiology and Infection Unit (UMMI)"/>
            <person name="Machado M."/>
        </authorList>
    </citation>
    <scope>NUCLEOTIDE SEQUENCE [LARGE SCALE GENOMIC DNA]</scope>
    <source>
        <strain evidence="1">FMV2238.02</strain>
    </source>
</reference>
<gene>
    <name evidence="1" type="ORF">FMV2238Y02_03830</name>
</gene>
<evidence type="ECO:0000313" key="1">
    <source>
        <dbReference type="EMBL" id="VDC41963.1"/>
    </source>
</evidence>
<dbReference type="SUPFAM" id="SSF160515">
    <property type="entry name" value="YueI-like"/>
    <property type="match status" value="1"/>
</dbReference>